<dbReference type="InterPro" id="IPR039254">
    <property type="entry name" value="Rds1"/>
</dbReference>
<dbReference type="EMBL" id="FMWP01000096">
    <property type="protein sequence ID" value="SCZ99383.1"/>
    <property type="molecule type" value="Genomic_DNA"/>
</dbReference>
<reference evidence="4" key="1">
    <citation type="submission" date="2016-10" db="EMBL/GenBank/DDBJ databases">
        <authorList>
            <person name="Jeantristanb JTB J.-T."/>
            <person name="Ricardo R."/>
        </authorList>
    </citation>
    <scope>NUCLEOTIDE SEQUENCE [LARGE SCALE GENOMIC DNA]</scope>
</reference>
<evidence type="ECO:0000313" key="4">
    <source>
        <dbReference type="Proteomes" id="UP000249723"/>
    </source>
</evidence>
<protein>
    <submittedName>
        <fullName evidence="3">BZ3500_MvSof-1268-A1-R1_Chr3-1g05982 protein</fullName>
    </submittedName>
</protein>
<keyword evidence="2" id="KW-0732">Signal</keyword>
<evidence type="ECO:0000256" key="1">
    <source>
        <dbReference type="SAM" id="MobiDB-lite"/>
    </source>
</evidence>
<feature type="chain" id="PRO_5030060442" evidence="2">
    <location>
        <begin position="22"/>
        <end position="352"/>
    </location>
</feature>
<accession>A0A2X0NC75</accession>
<feature type="signal peptide" evidence="2">
    <location>
        <begin position="1"/>
        <end position="21"/>
    </location>
</feature>
<dbReference type="Pfam" id="PF13668">
    <property type="entry name" value="Ferritin_2"/>
    <property type="match status" value="1"/>
</dbReference>
<dbReference type="AlphaFoldDB" id="A0A2X0NC75"/>
<proteinExistence type="predicted"/>
<feature type="region of interest" description="Disordered" evidence="1">
    <location>
        <begin position="21"/>
        <end position="49"/>
    </location>
</feature>
<feature type="compositionally biased region" description="Basic residues" evidence="1">
    <location>
        <begin position="32"/>
        <end position="49"/>
    </location>
</feature>
<keyword evidence="4" id="KW-1185">Reference proteome</keyword>
<dbReference type="STRING" id="289078.A0A2X0NC75"/>
<organism evidence="3 4">
    <name type="scientific">Microbotryum saponariae</name>
    <dbReference type="NCBI Taxonomy" id="289078"/>
    <lineage>
        <taxon>Eukaryota</taxon>
        <taxon>Fungi</taxon>
        <taxon>Dikarya</taxon>
        <taxon>Basidiomycota</taxon>
        <taxon>Pucciniomycotina</taxon>
        <taxon>Microbotryomycetes</taxon>
        <taxon>Microbotryales</taxon>
        <taxon>Microbotryaceae</taxon>
        <taxon>Microbotryum</taxon>
    </lineage>
</organism>
<dbReference type="OrthoDB" id="1001765at2759"/>
<dbReference type="Proteomes" id="UP000249723">
    <property type="component" value="Unassembled WGS sequence"/>
</dbReference>
<sequence>MRSVLALVAIALAVASPIAAAAHPHPAEHKHEHPHQRTPAKVDHHHGQHKRITKVVKKSGHLKDEDIKIVNFLLTLEFMEANFFSQGVKNFTKEDFKHVPTLFERFQDIATQESDHVATLKQVLGHNAVSPCEYDFGESLHSVESFLATSRALETVGTSAYLGATPHLSTSELIGTSGSILTIEARHSSLLNEYEAETGFPTAFETALNFNQSWTLAYKMIKPNTCGPKKPLPDGLAPFPELTIVTPKAVKGKKHAKESGLLLQLPDLAVPNVAKAPKGKIAPGTSLHGKLYAAFLNNGETFYAPIEFVHGATLANVQPPKGLKGATYIIVTKSADSLSNENTVAGPTIKFF</sequence>
<evidence type="ECO:0000313" key="3">
    <source>
        <dbReference type="EMBL" id="SCZ99383.1"/>
    </source>
</evidence>
<gene>
    <name evidence="3" type="ORF">BZ3500_MVSOF-1268-A1-R1_CHR3-1G05982</name>
</gene>
<name>A0A2X0NC75_9BASI</name>
<dbReference type="PANTHER" id="PTHR38705">
    <property type="entry name" value="PROTEIN RDS1"/>
    <property type="match status" value="1"/>
</dbReference>
<evidence type="ECO:0000256" key="2">
    <source>
        <dbReference type="SAM" id="SignalP"/>
    </source>
</evidence>
<dbReference type="PANTHER" id="PTHR38705:SF1">
    <property type="entry name" value="PROTEIN RDS1"/>
    <property type="match status" value="1"/>
</dbReference>
<dbReference type="SUPFAM" id="SSF47240">
    <property type="entry name" value="Ferritin-like"/>
    <property type="match status" value="1"/>
</dbReference>
<dbReference type="InterPro" id="IPR009078">
    <property type="entry name" value="Ferritin-like_SF"/>
</dbReference>